<keyword evidence="15 17" id="KW-0472">Membrane</keyword>
<evidence type="ECO:0000256" key="6">
    <source>
        <dbReference type="ARBA" id="ARBA00022660"/>
    </source>
</evidence>
<keyword evidence="12 17" id="KW-0520">NAD</keyword>
<evidence type="ECO:0000256" key="8">
    <source>
        <dbReference type="ARBA" id="ARBA00022792"/>
    </source>
</evidence>
<protein>
    <recommendedName>
        <fullName evidence="4 17">NADH-ubiquinone oxidoreductase chain 2</fullName>
        <ecNumber evidence="3 17">7.1.1.2</ecNumber>
    </recommendedName>
</protein>
<reference evidence="19" key="1">
    <citation type="submission" date="2020-12" db="EMBL/GenBank/DDBJ databases">
        <authorList>
            <person name="Sato Y."/>
        </authorList>
    </citation>
    <scope>NUCLEOTIDE SEQUENCE</scope>
</reference>
<evidence type="ECO:0000256" key="17">
    <source>
        <dbReference type="RuleBase" id="RU003403"/>
    </source>
</evidence>
<evidence type="ECO:0000259" key="18">
    <source>
        <dbReference type="Pfam" id="PF00361"/>
    </source>
</evidence>
<evidence type="ECO:0000256" key="12">
    <source>
        <dbReference type="ARBA" id="ARBA00023027"/>
    </source>
</evidence>
<organism evidence="19">
    <name type="scientific">Olavius algarvensis</name>
    <dbReference type="NCBI Taxonomy" id="188229"/>
    <lineage>
        <taxon>Eukaryota</taxon>
        <taxon>Metazoa</taxon>
        <taxon>Spiralia</taxon>
        <taxon>Lophotrochozoa</taxon>
        <taxon>Annelida</taxon>
        <taxon>Clitellata</taxon>
        <taxon>Oligochaeta</taxon>
        <taxon>Tubificida</taxon>
        <taxon>Tubificina</taxon>
        <taxon>Naididae</taxon>
        <taxon>Phallodrilinae</taxon>
        <taxon>Olavius</taxon>
    </lineage>
</organism>
<evidence type="ECO:0000256" key="5">
    <source>
        <dbReference type="ARBA" id="ARBA00022448"/>
    </source>
</evidence>
<feature type="transmembrane region" description="Helical" evidence="17">
    <location>
        <begin position="174"/>
        <end position="192"/>
    </location>
</feature>
<dbReference type="Pfam" id="PF00361">
    <property type="entry name" value="Proton_antipo_M"/>
    <property type="match status" value="1"/>
</dbReference>
<dbReference type="AlphaFoldDB" id="A0A7R9NHI5"/>
<keyword evidence="10 17" id="KW-0249">Electron transport</keyword>
<dbReference type="PANTHER" id="PTHR46552">
    <property type="entry name" value="NADH-UBIQUINONE OXIDOREDUCTASE CHAIN 2"/>
    <property type="match status" value="1"/>
</dbReference>
<keyword evidence="13 17" id="KW-0830">Ubiquinone</keyword>
<evidence type="ECO:0000256" key="14">
    <source>
        <dbReference type="ARBA" id="ARBA00023128"/>
    </source>
</evidence>
<feature type="transmembrane region" description="Helical" evidence="17">
    <location>
        <begin position="148"/>
        <end position="167"/>
    </location>
</feature>
<feature type="domain" description="NADH:quinone oxidoreductase/Mrp antiporter transmembrane" evidence="18">
    <location>
        <begin position="25"/>
        <end position="282"/>
    </location>
</feature>
<keyword evidence="5" id="KW-0813">Transport</keyword>
<accession>A0A7R9NHI5</accession>
<name>A0A7R9NHI5_9ANNE</name>
<sequence>MNIMLHINMMMYMIIFMSTIMAISSTNMLMMWFSLELNMFAFIPLIMKKTLTNETEASINYFMAQALGSITFLLASTMLLSFHWLVMTNNMMLTMSMLMKIGAVPCHYWYPLTMEMMSWTNCLLLLTWQKIAPLFILLYIILYKTSELAMTMIVWMNALAGGLMGLSQKSIKKIMAYSSITHMGWMFSGPMNNTPCMSVSYFIVYSSLMLPLSMFFYSMKMNEVEDIWQKQKLSLMWMIMISLLLLSLAGLPPLTGFIPKLMMMNMLLTYSFMTMIVLISGSLLNLIFYLNIMLNMLMSFQENMSTNKMKITLKMQNTILAMSFLALFVFYL</sequence>
<dbReference type="PANTHER" id="PTHR46552:SF1">
    <property type="entry name" value="NADH-UBIQUINONE OXIDOREDUCTASE CHAIN 2"/>
    <property type="match status" value="1"/>
</dbReference>
<comment type="similarity">
    <text evidence="2 17">Belongs to the complex I subunit 2 family.</text>
</comment>
<keyword evidence="8 17" id="KW-0999">Mitochondrion inner membrane</keyword>
<feature type="transmembrane region" description="Helical" evidence="17">
    <location>
        <begin position="7"/>
        <end position="23"/>
    </location>
</feature>
<feature type="transmembrane region" description="Helical" evidence="17">
    <location>
        <begin position="198"/>
        <end position="217"/>
    </location>
</feature>
<dbReference type="GO" id="GO:0008137">
    <property type="term" value="F:NADH dehydrogenase (ubiquinone) activity"/>
    <property type="evidence" value="ECO:0007669"/>
    <property type="project" value="UniProtKB-EC"/>
</dbReference>
<dbReference type="PRINTS" id="PR01436">
    <property type="entry name" value="NADHDHGNASE2"/>
</dbReference>
<proteinExistence type="inferred from homology"/>
<evidence type="ECO:0000313" key="19">
    <source>
        <dbReference type="EMBL" id="CAD7857578.1"/>
    </source>
</evidence>
<dbReference type="GO" id="GO:0005743">
    <property type="term" value="C:mitochondrial inner membrane"/>
    <property type="evidence" value="ECO:0007669"/>
    <property type="project" value="UniProtKB-SubCell"/>
</dbReference>
<keyword evidence="9 17" id="KW-1278">Translocase</keyword>
<feature type="transmembrane region" description="Helical" evidence="17">
    <location>
        <begin position="122"/>
        <end position="142"/>
    </location>
</feature>
<feature type="transmembrane region" description="Helical" evidence="17">
    <location>
        <begin position="311"/>
        <end position="331"/>
    </location>
</feature>
<comment type="function">
    <text evidence="17">Core subunit of the mitochondrial membrane respiratory chain NADH dehydrogenase (Complex I) which catalyzes electron transfer from NADH through the respiratory chain, using ubiquinone as an electron acceptor. Essential for the catalytic activity and assembly of complex I.</text>
</comment>
<keyword evidence="7 17" id="KW-0812">Transmembrane</keyword>
<feature type="transmembrane region" description="Helical" evidence="17">
    <location>
        <begin position="270"/>
        <end position="290"/>
    </location>
</feature>
<evidence type="ECO:0000256" key="4">
    <source>
        <dbReference type="ARBA" id="ARBA00021008"/>
    </source>
</evidence>
<keyword evidence="14 17" id="KW-0496">Mitochondrion</keyword>
<evidence type="ECO:0000256" key="1">
    <source>
        <dbReference type="ARBA" id="ARBA00004448"/>
    </source>
</evidence>
<gene>
    <name evidence="19" type="ORF">OAHLOAMTSAA4_LOCUS7</name>
</gene>
<dbReference type="InterPro" id="IPR001750">
    <property type="entry name" value="ND/Mrp_TM"/>
</dbReference>
<dbReference type="EMBL" id="LR992059">
    <property type="protein sequence ID" value="CAD7857578.1"/>
    <property type="molecule type" value="Genomic_DNA"/>
</dbReference>
<evidence type="ECO:0000256" key="9">
    <source>
        <dbReference type="ARBA" id="ARBA00022967"/>
    </source>
</evidence>
<dbReference type="InterPro" id="IPR003917">
    <property type="entry name" value="NADH_UbQ_OxRdtase_chain2"/>
</dbReference>
<keyword evidence="6 17" id="KW-0679">Respiratory chain</keyword>
<evidence type="ECO:0000256" key="11">
    <source>
        <dbReference type="ARBA" id="ARBA00022989"/>
    </source>
</evidence>
<dbReference type="InterPro" id="IPR050175">
    <property type="entry name" value="Complex_I_Subunit_2"/>
</dbReference>
<dbReference type="EC" id="7.1.1.2" evidence="3 17"/>
<evidence type="ECO:0000256" key="2">
    <source>
        <dbReference type="ARBA" id="ARBA00007012"/>
    </source>
</evidence>
<evidence type="ECO:0000256" key="13">
    <source>
        <dbReference type="ARBA" id="ARBA00023075"/>
    </source>
</evidence>
<feature type="transmembrane region" description="Helical" evidence="17">
    <location>
        <begin position="59"/>
        <end position="85"/>
    </location>
</feature>
<dbReference type="GO" id="GO:0006120">
    <property type="term" value="P:mitochondrial electron transport, NADH to ubiquinone"/>
    <property type="evidence" value="ECO:0007669"/>
    <property type="project" value="InterPro"/>
</dbReference>
<evidence type="ECO:0000256" key="3">
    <source>
        <dbReference type="ARBA" id="ARBA00012944"/>
    </source>
</evidence>
<comment type="subcellular location">
    <subcellularLocation>
        <location evidence="1 17">Mitochondrion inner membrane</location>
        <topology evidence="1 17">Multi-pass membrane protein</topology>
    </subcellularLocation>
</comment>
<feature type="transmembrane region" description="Helical" evidence="17">
    <location>
        <begin position="237"/>
        <end position="258"/>
    </location>
</feature>
<evidence type="ECO:0000256" key="16">
    <source>
        <dbReference type="ARBA" id="ARBA00049551"/>
    </source>
</evidence>
<evidence type="ECO:0000256" key="15">
    <source>
        <dbReference type="ARBA" id="ARBA00023136"/>
    </source>
</evidence>
<keyword evidence="11 17" id="KW-1133">Transmembrane helix</keyword>
<comment type="catalytic activity">
    <reaction evidence="16 17">
        <text>a ubiquinone + NADH + 5 H(+)(in) = a ubiquinol + NAD(+) + 4 H(+)(out)</text>
        <dbReference type="Rhea" id="RHEA:29091"/>
        <dbReference type="Rhea" id="RHEA-COMP:9565"/>
        <dbReference type="Rhea" id="RHEA-COMP:9566"/>
        <dbReference type="ChEBI" id="CHEBI:15378"/>
        <dbReference type="ChEBI" id="CHEBI:16389"/>
        <dbReference type="ChEBI" id="CHEBI:17976"/>
        <dbReference type="ChEBI" id="CHEBI:57540"/>
        <dbReference type="ChEBI" id="CHEBI:57945"/>
        <dbReference type="EC" id="7.1.1.2"/>
    </reaction>
</comment>
<geneLocation type="mitochondrion" evidence="19"/>
<evidence type="ECO:0000256" key="7">
    <source>
        <dbReference type="ARBA" id="ARBA00022692"/>
    </source>
</evidence>
<evidence type="ECO:0000256" key="10">
    <source>
        <dbReference type="ARBA" id="ARBA00022982"/>
    </source>
</evidence>